<protein>
    <submittedName>
        <fullName evidence="2">Stage II sporulation protein M</fullName>
    </submittedName>
</protein>
<evidence type="ECO:0000256" key="1">
    <source>
        <dbReference type="SAM" id="Phobius"/>
    </source>
</evidence>
<evidence type="ECO:0000313" key="3">
    <source>
        <dbReference type="Proteomes" id="UP000830236"/>
    </source>
</evidence>
<proteinExistence type="predicted"/>
<dbReference type="Pfam" id="PF01944">
    <property type="entry name" value="SpoIIM"/>
    <property type="match status" value="1"/>
</dbReference>
<name>A0A9E7DC64_9ACTO</name>
<feature type="transmembrane region" description="Helical" evidence="1">
    <location>
        <begin position="208"/>
        <end position="234"/>
    </location>
</feature>
<dbReference type="PANTHER" id="PTHR35337:SF1">
    <property type="entry name" value="SLR1478 PROTEIN"/>
    <property type="match status" value="1"/>
</dbReference>
<keyword evidence="1" id="KW-0812">Transmembrane</keyword>
<feature type="transmembrane region" description="Helical" evidence="1">
    <location>
        <begin position="285"/>
        <end position="304"/>
    </location>
</feature>
<feature type="transmembrane region" description="Helical" evidence="1">
    <location>
        <begin position="100"/>
        <end position="121"/>
    </location>
</feature>
<dbReference type="EMBL" id="CP097095">
    <property type="protein sequence ID" value="UQF79304.1"/>
    <property type="molecule type" value="Genomic_DNA"/>
</dbReference>
<keyword evidence="1" id="KW-0472">Membrane</keyword>
<evidence type="ECO:0000313" key="2">
    <source>
        <dbReference type="EMBL" id="UQF79304.1"/>
    </source>
</evidence>
<organism evidence="2 3">
    <name type="scientific">Actinomyces graevenitzii</name>
    <dbReference type="NCBI Taxonomy" id="55565"/>
    <lineage>
        <taxon>Bacteria</taxon>
        <taxon>Bacillati</taxon>
        <taxon>Actinomycetota</taxon>
        <taxon>Actinomycetes</taxon>
        <taxon>Actinomycetales</taxon>
        <taxon>Actinomycetaceae</taxon>
        <taxon>Actinomyces</taxon>
    </lineage>
</organism>
<dbReference type="AlphaFoldDB" id="A0A9E7DC64"/>
<dbReference type="PANTHER" id="PTHR35337">
    <property type="entry name" value="SLR1478 PROTEIN"/>
    <property type="match status" value="1"/>
</dbReference>
<dbReference type="Proteomes" id="UP000830236">
    <property type="component" value="Chromosome"/>
</dbReference>
<feature type="transmembrane region" description="Helical" evidence="1">
    <location>
        <begin position="255"/>
        <end position="273"/>
    </location>
</feature>
<reference evidence="2" key="1">
    <citation type="submission" date="2022-05" db="EMBL/GenBank/DDBJ databases">
        <title>Using nanopore sequencing to obtain complete genomes from saliva samples.</title>
        <authorList>
            <person name="Baker J.L."/>
        </authorList>
    </citation>
    <scope>NUCLEOTIDE SEQUENCE</scope>
    <source>
        <strain evidence="2">JCVI-JB-Ag32</strain>
    </source>
</reference>
<gene>
    <name evidence="2" type="ORF">M3I41_06865</name>
</gene>
<dbReference type="InterPro" id="IPR002798">
    <property type="entry name" value="SpoIIM-like"/>
</dbReference>
<accession>A0A9E7DC64</accession>
<dbReference type="KEGG" id="agh:M3I41_06865"/>
<feature type="transmembrane region" description="Helical" evidence="1">
    <location>
        <begin position="167"/>
        <end position="188"/>
    </location>
</feature>
<sequence length="330" mass="35768">MDIDALRQSHKDQWERLGKLASKRILSAKETDELISLYGQVGQQLSAVRSQAPDPDAIVELSRLLSRARGRIGYHQNARATNVRRFVTVTMPMGLYKARWFSVGVMVASLAVSLICALYLLNNMAVFDLLVPPATRRSIAQSQFVGYYSQYAHSEFASQVWTNNARVAAISIISGLTGFFPILVQWQNALNVGLMGAVMSEQGELGKFFAYISPHGLLELSCVFMSGGVGLRLFWTMLVPGRRTRGQALAQEGRVLVSAVISLTAALAVAGALEGFVTPSDLPLWIKITLGASAAVGLWAYTFILGRRAALQGDDGDLDPSQIGAYAAQA</sequence>
<keyword evidence="1" id="KW-1133">Transmembrane helix</keyword>